<dbReference type="Gene3D" id="3.40.30.10">
    <property type="entry name" value="Glutaredoxin"/>
    <property type="match status" value="1"/>
</dbReference>
<evidence type="ECO:0000313" key="3">
    <source>
        <dbReference type="Proteomes" id="UP001197247"/>
    </source>
</evidence>
<accession>A0ABS5TNM4</accession>
<dbReference type="PROSITE" id="PS51352">
    <property type="entry name" value="THIOREDOXIN_2"/>
    <property type="match status" value="1"/>
</dbReference>
<protein>
    <submittedName>
        <fullName evidence="2">TlpA family protein disulfide reductase</fullName>
    </submittedName>
</protein>
<proteinExistence type="predicted"/>
<dbReference type="SUPFAM" id="SSF52833">
    <property type="entry name" value="Thioredoxin-like"/>
    <property type="match status" value="1"/>
</dbReference>
<evidence type="ECO:0000259" key="1">
    <source>
        <dbReference type="PROSITE" id="PS51352"/>
    </source>
</evidence>
<organism evidence="2 3">
    <name type="scientific">Kineosporia corallincola</name>
    <dbReference type="NCBI Taxonomy" id="2835133"/>
    <lineage>
        <taxon>Bacteria</taxon>
        <taxon>Bacillati</taxon>
        <taxon>Actinomycetota</taxon>
        <taxon>Actinomycetes</taxon>
        <taxon>Kineosporiales</taxon>
        <taxon>Kineosporiaceae</taxon>
        <taxon>Kineosporia</taxon>
    </lineage>
</organism>
<evidence type="ECO:0000313" key="2">
    <source>
        <dbReference type="EMBL" id="MBT0771989.1"/>
    </source>
</evidence>
<dbReference type="PANTHER" id="PTHR42852">
    <property type="entry name" value="THIOL:DISULFIDE INTERCHANGE PROTEIN DSBE"/>
    <property type="match status" value="1"/>
</dbReference>
<dbReference type="PANTHER" id="PTHR42852:SF13">
    <property type="entry name" value="PROTEIN DIPZ"/>
    <property type="match status" value="1"/>
</dbReference>
<dbReference type="EMBL" id="JAHBAY010000010">
    <property type="protein sequence ID" value="MBT0771989.1"/>
    <property type="molecule type" value="Genomic_DNA"/>
</dbReference>
<dbReference type="InterPro" id="IPR013766">
    <property type="entry name" value="Thioredoxin_domain"/>
</dbReference>
<comment type="caution">
    <text evidence="2">The sequence shown here is derived from an EMBL/GenBank/DDBJ whole genome shotgun (WGS) entry which is preliminary data.</text>
</comment>
<name>A0ABS5TNM4_9ACTN</name>
<feature type="domain" description="Thioredoxin" evidence="1">
    <location>
        <begin position="6"/>
        <end position="160"/>
    </location>
</feature>
<dbReference type="InterPro" id="IPR036249">
    <property type="entry name" value="Thioredoxin-like_sf"/>
</dbReference>
<dbReference type="RefSeq" id="WP_214158348.1">
    <property type="nucleotide sequence ID" value="NZ_JAHBAY010000010.1"/>
</dbReference>
<sequence>MNDASARTLRLAPALSADRWFNTPRPLTAADLDGKVVLLYAFQMLCPLCVHEATPLVNRVHRLTRDRPGIEVVGLHTVFENHEAMGPQALAGYLGSAGVRFPVGVDRHEPGHDAPVTMRRLQLIGTPSFVPVDRQGVVRDRIFGVLSEQALISRLERMQAEAG</sequence>
<dbReference type="CDD" id="cd02966">
    <property type="entry name" value="TlpA_like_family"/>
    <property type="match status" value="1"/>
</dbReference>
<keyword evidence="3" id="KW-1185">Reference proteome</keyword>
<gene>
    <name evidence="2" type="ORF">KIH74_23810</name>
</gene>
<dbReference type="InterPro" id="IPR050553">
    <property type="entry name" value="Thioredoxin_ResA/DsbE_sf"/>
</dbReference>
<dbReference type="Proteomes" id="UP001197247">
    <property type="component" value="Unassembled WGS sequence"/>
</dbReference>
<reference evidence="2 3" key="1">
    <citation type="submission" date="2021-05" db="EMBL/GenBank/DDBJ databases">
        <title>Kineosporia and Streptomyces sp. nov. two new marine actinobacteria isolated from Coral.</title>
        <authorList>
            <person name="Buangrab K."/>
            <person name="Sutthacheep M."/>
            <person name="Yeemin T."/>
            <person name="Harunari E."/>
            <person name="Igarashi Y."/>
            <person name="Kanchanasin P."/>
            <person name="Tanasupawat S."/>
            <person name="Phongsopitanun W."/>
        </authorList>
    </citation>
    <scope>NUCLEOTIDE SEQUENCE [LARGE SCALE GENOMIC DNA]</scope>
    <source>
        <strain evidence="2 3">J2-2</strain>
    </source>
</reference>